<dbReference type="InterPro" id="IPR036890">
    <property type="entry name" value="HATPase_C_sf"/>
</dbReference>
<feature type="domain" description="Histidine kinase/HSP90-like ATPase" evidence="2">
    <location>
        <begin position="92"/>
        <end position="208"/>
    </location>
</feature>
<evidence type="ECO:0000256" key="1">
    <source>
        <dbReference type="ARBA" id="ARBA00022527"/>
    </source>
</evidence>
<name>A0A1H6D5I0_9ACTN</name>
<gene>
    <name evidence="3" type="ORF">SAMN04489712_113103</name>
</gene>
<reference evidence="4" key="1">
    <citation type="submission" date="2016-10" db="EMBL/GenBank/DDBJ databases">
        <authorList>
            <person name="Varghese N."/>
            <person name="Submissions S."/>
        </authorList>
    </citation>
    <scope>NUCLEOTIDE SEQUENCE [LARGE SCALE GENOMIC DNA]</scope>
    <source>
        <strain evidence="4">DSM 43163</strain>
    </source>
</reference>
<sequence>MHVHPFLQTRLHLHNIGSKIANTGHRQPLGFFAMILDQADDATDMPAREGRRHWWLSALDQSPRPPGHWPIPPAGSPRTARLVLRTEAGSPRAAREFTARTLGDWELYDPSDDVTMVVSELVTNAVRYGLDGLPPAAQLCPVQLALFGHPRRLVVVVTDPSDHIPQAAEPGADRISEFSERGRGLLVVQALSSAWGWAPLTSGGKAVWAAFDLRRRPGR</sequence>
<dbReference type="Pfam" id="PF13581">
    <property type="entry name" value="HATPase_c_2"/>
    <property type="match status" value="1"/>
</dbReference>
<dbReference type="PANTHER" id="PTHR35526:SF3">
    <property type="entry name" value="ANTI-SIGMA-F FACTOR RSBW"/>
    <property type="match status" value="1"/>
</dbReference>
<dbReference type="PANTHER" id="PTHR35526">
    <property type="entry name" value="ANTI-SIGMA-F FACTOR RSBW-RELATED"/>
    <property type="match status" value="1"/>
</dbReference>
<evidence type="ECO:0000313" key="4">
    <source>
        <dbReference type="Proteomes" id="UP000236723"/>
    </source>
</evidence>
<keyword evidence="1" id="KW-0723">Serine/threonine-protein kinase</keyword>
<dbReference type="InterPro" id="IPR050267">
    <property type="entry name" value="Anti-sigma-factor_SerPK"/>
</dbReference>
<dbReference type="GO" id="GO:0004674">
    <property type="term" value="F:protein serine/threonine kinase activity"/>
    <property type="evidence" value="ECO:0007669"/>
    <property type="project" value="UniProtKB-KW"/>
</dbReference>
<keyword evidence="3" id="KW-0808">Transferase</keyword>
<dbReference type="AlphaFoldDB" id="A0A1H6D5I0"/>
<organism evidence="3 4">
    <name type="scientific">Thermomonospora echinospora</name>
    <dbReference type="NCBI Taxonomy" id="1992"/>
    <lineage>
        <taxon>Bacteria</taxon>
        <taxon>Bacillati</taxon>
        <taxon>Actinomycetota</taxon>
        <taxon>Actinomycetes</taxon>
        <taxon>Streptosporangiales</taxon>
        <taxon>Thermomonosporaceae</taxon>
        <taxon>Thermomonospora</taxon>
    </lineage>
</organism>
<proteinExistence type="predicted"/>
<protein>
    <submittedName>
        <fullName evidence="3">Anti-sigma regulatory factor (Ser/Thr protein kinase)</fullName>
    </submittedName>
</protein>
<evidence type="ECO:0000259" key="2">
    <source>
        <dbReference type="Pfam" id="PF13581"/>
    </source>
</evidence>
<dbReference type="CDD" id="cd16936">
    <property type="entry name" value="HATPase_RsbW-like"/>
    <property type="match status" value="1"/>
</dbReference>
<keyword evidence="3" id="KW-0418">Kinase</keyword>
<accession>A0A1H6D5I0</accession>
<evidence type="ECO:0000313" key="3">
    <source>
        <dbReference type="EMBL" id="SEG80562.1"/>
    </source>
</evidence>
<dbReference type="EMBL" id="FNVO01000013">
    <property type="protein sequence ID" value="SEG80562.1"/>
    <property type="molecule type" value="Genomic_DNA"/>
</dbReference>
<dbReference type="Gene3D" id="3.30.565.10">
    <property type="entry name" value="Histidine kinase-like ATPase, C-terminal domain"/>
    <property type="match status" value="1"/>
</dbReference>
<keyword evidence="4" id="KW-1185">Reference proteome</keyword>
<dbReference type="SUPFAM" id="SSF55874">
    <property type="entry name" value="ATPase domain of HSP90 chaperone/DNA topoisomerase II/histidine kinase"/>
    <property type="match status" value="1"/>
</dbReference>
<dbReference type="Proteomes" id="UP000236723">
    <property type="component" value="Unassembled WGS sequence"/>
</dbReference>
<dbReference type="InterPro" id="IPR003594">
    <property type="entry name" value="HATPase_dom"/>
</dbReference>